<evidence type="ECO:0000256" key="1">
    <source>
        <dbReference type="ARBA" id="ARBA00000056"/>
    </source>
</evidence>
<dbReference type="InterPro" id="IPR013785">
    <property type="entry name" value="Aldolase_TIM"/>
</dbReference>
<evidence type="ECO:0000256" key="3">
    <source>
        <dbReference type="ARBA" id="ARBA00005081"/>
    </source>
</evidence>
<reference evidence="8" key="1">
    <citation type="submission" date="2020-10" db="EMBL/GenBank/DDBJ databases">
        <authorList>
            <person name="Gilroy R."/>
        </authorList>
    </citation>
    <scope>NUCLEOTIDE SEQUENCE</scope>
    <source>
        <strain evidence="8">ChiSjej3B21-11622</strain>
    </source>
</reference>
<evidence type="ECO:0000256" key="5">
    <source>
        <dbReference type="ARBA" id="ARBA00023235"/>
    </source>
</evidence>
<name>A0A9D0ZX62_9FIRM</name>
<dbReference type="GO" id="GO:0006053">
    <property type="term" value="P:N-acetylmannosamine catabolic process"/>
    <property type="evidence" value="ECO:0007669"/>
    <property type="project" value="TreeGrafter"/>
</dbReference>
<sequence length="239" mass="25965">MQKKEFFLSKTRGGLIVSCQALETEPLHSSYIMSRMAYAAKLGGACGIRANSVEDIRAIRATVDLPMIGIIKQEIASSPVYITPTEASVGYLVECGVEIIALDATCRPRPDGRSLDEFFAVLRKRYPDQPFMADCSTYEEGIHAREIGFDLVGTTLCGYTDYTKGTSLPDFELIARLGADLHLPLIAEGGIWSPEALKKVLSTPGVHAAVIGSAITRPMEITRHFVAAAREARAEQEGV</sequence>
<dbReference type="GO" id="GO:0047465">
    <property type="term" value="F:N-acylglucosamine-6-phosphate 2-epimerase activity"/>
    <property type="evidence" value="ECO:0007669"/>
    <property type="project" value="UniProtKB-EC"/>
</dbReference>
<dbReference type="SUPFAM" id="SSF51366">
    <property type="entry name" value="Ribulose-phoshate binding barrel"/>
    <property type="match status" value="1"/>
</dbReference>
<comment type="similarity">
    <text evidence="4 7">Belongs to the NanE family.</text>
</comment>
<comment type="catalytic activity">
    <reaction evidence="1 7">
        <text>an N-acyl-D-glucosamine 6-phosphate = an N-acyl-D-mannosamine 6-phosphate</text>
        <dbReference type="Rhea" id="RHEA:23932"/>
        <dbReference type="ChEBI" id="CHEBI:57599"/>
        <dbReference type="ChEBI" id="CHEBI:57666"/>
        <dbReference type="EC" id="5.1.3.9"/>
    </reaction>
</comment>
<keyword evidence="6 7" id="KW-0119">Carbohydrate metabolism</keyword>
<evidence type="ECO:0000256" key="6">
    <source>
        <dbReference type="ARBA" id="ARBA00023277"/>
    </source>
</evidence>
<evidence type="ECO:0000256" key="7">
    <source>
        <dbReference type="HAMAP-Rule" id="MF_01235"/>
    </source>
</evidence>
<proteinExistence type="inferred from homology"/>
<dbReference type="InterPro" id="IPR007260">
    <property type="entry name" value="NanE"/>
</dbReference>
<protein>
    <recommendedName>
        <fullName evidence="7">Putative N-acetylmannosamine-6-phosphate 2-epimerase</fullName>
        <ecNumber evidence="7">5.1.3.9</ecNumber>
    </recommendedName>
    <alternativeName>
        <fullName evidence="7">ManNAc-6-P epimerase</fullName>
    </alternativeName>
</protein>
<evidence type="ECO:0000256" key="4">
    <source>
        <dbReference type="ARBA" id="ARBA00007439"/>
    </source>
</evidence>
<dbReference type="InterPro" id="IPR011060">
    <property type="entry name" value="RibuloseP-bd_barrel"/>
</dbReference>
<dbReference type="AlphaFoldDB" id="A0A9D0ZX62"/>
<comment type="caution">
    <text evidence="8">The sequence shown here is derived from an EMBL/GenBank/DDBJ whole genome shotgun (WGS) entry which is preliminary data.</text>
</comment>
<comment type="pathway">
    <text evidence="3 7">Amino-sugar metabolism; N-acetylneuraminate degradation; D-fructose 6-phosphate from N-acetylneuraminate: step 3/5.</text>
</comment>
<dbReference type="GO" id="GO:0005975">
    <property type="term" value="P:carbohydrate metabolic process"/>
    <property type="evidence" value="ECO:0007669"/>
    <property type="project" value="UniProtKB-UniRule"/>
</dbReference>
<dbReference type="HAMAP" id="MF_01235">
    <property type="entry name" value="ManNAc6P_epimer"/>
    <property type="match status" value="1"/>
</dbReference>
<dbReference type="GO" id="GO:0005829">
    <property type="term" value="C:cytosol"/>
    <property type="evidence" value="ECO:0007669"/>
    <property type="project" value="TreeGrafter"/>
</dbReference>
<gene>
    <name evidence="7" type="primary">nanE</name>
    <name evidence="8" type="ORF">IAB26_12715</name>
</gene>
<dbReference type="Proteomes" id="UP000886886">
    <property type="component" value="Unassembled WGS sequence"/>
</dbReference>
<evidence type="ECO:0000256" key="2">
    <source>
        <dbReference type="ARBA" id="ARBA00002147"/>
    </source>
</evidence>
<dbReference type="NCBIfam" id="NF002231">
    <property type="entry name" value="PRK01130.1"/>
    <property type="match status" value="1"/>
</dbReference>
<keyword evidence="5 7" id="KW-0413">Isomerase</keyword>
<evidence type="ECO:0000313" key="9">
    <source>
        <dbReference type="Proteomes" id="UP000886886"/>
    </source>
</evidence>
<reference evidence="8" key="2">
    <citation type="journal article" date="2021" name="PeerJ">
        <title>Extensive microbial diversity within the chicken gut microbiome revealed by metagenomics and culture.</title>
        <authorList>
            <person name="Gilroy R."/>
            <person name="Ravi A."/>
            <person name="Getino M."/>
            <person name="Pursley I."/>
            <person name="Horton D.L."/>
            <person name="Alikhan N.F."/>
            <person name="Baker D."/>
            <person name="Gharbi K."/>
            <person name="Hall N."/>
            <person name="Watson M."/>
            <person name="Adriaenssens E.M."/>
            <person name="Foster-Nyarko E."/>
            <person name="Jarju S."/>
            <person name="Secka A."/>
            <person name="Antonio M."/>
            <person name="Oren A."/>
            <person name="Chaudhuri R.R."/>
            <person name="La Ragione R."/>
            <person name="Hildebrand F."/>
            <person name="Pallen M.J."/>
        </authorList>
    </citation>
    <scope>NUCLEOTIDE SEQUENCE</scope>
    <source>
        <strain evidence="8">ChiSjej3B21-11622</strain>
    </source>
</reference>
<accession>A0A9D0ZX62</accession>
<dbReference type="PANTHER" id="PTHR36204:SF1">
    <property type="entry name" value="N-ACETYLMANNOSAMINE-6-PHOSPHATE 2-EPIMERASE-RELATED"/>
    <property type="match status" value="1"/>
</dbReference>
<dbReference type="Gene3D" id="3.20.20.70">
    <property type="entry name" value="Aldolase class I"/>
    <property type="match status" value="1"/>
</dbReference>
<dbReference type="EMBL" id="DVFT01000188">
    <property type="protein sequence ID" value="HIQ97409.1"/>
    <property type="molecule type" value="Genomic_DNA"/>
</dbReference>
<dbReference type="EC" id="5.1.3.9" evidence="7"/>
<organism evidence="8 9">
    <name type="scientific">Candidatus Limivivens merdigallinarum</name>
    <dbReference type="NCBI Taxonomy" id="2840859"/>
    <lineage>
        <taxon>Bacteria</taxon>
        <taxon>Bacillati</taxon>
        <taxon>Bacillota</taxon>
        <taxon>Clostridia</taxon>
        <taxon>Lachnospirales</taxon>
        <taxon>Lachnospiraceae</taxon>
        <taxon>Lachnospiraceae incertae sedis</taxon>
        <taxon>Candidatus Limivivens</taxon>
    </lineage>
</organism>
<dbReference type="PANTHER" id="PTHR36204">
    <property type="entry name" value="N-ACETYLMANNOSAMINE-6-PHOSPHATE 2-EPIMERASE-RELATED"/>
    <property type="match status" value="1"/>
</dbReference>
<dbReference type="CDD" id="cd04729">
    <property type="entry name" value="NanE"/>
    <property type="match status" value="1"/>
</dbReference>
<comment type="function">
    <text evidence="2 7">Converts N-acetylmannosamine-6-phosphate (ManNAc-6-P) to N-acetylglucosamine-6-phosphate (GlcNAc-6-P).</text>
</comment>
<dbReference type="GO" id="GO:0019262">
    <property type="term" value="P:N-acetylneuraminate catabolic process"/>
    <property type="evidence" value="ECO:0007669"/>
    <property type="project" value="UniProtKB-UniRule"/>
</dbReference>
<dbReference type="Pfam" id="PF04131">
    <property type="entry name" value="NanE"/>
    <property type="match status" value="1"/>
</dbReference>
<evidence type="ECO:0000313" key="8">
    <source>
        <dbReference type="EMBL" id="HIQ97409.1"/>
    </source>
</evidence>